<evidence type="ECO:0000313" key="4">
    <source>
        <dbReference type="EMBL" id="XAY07342.1"/>
    </source>
</evidence>
<dbReference type="GO" id="GO:0005548">
    <property type="term" value="F:phospholipid transporter activity"/>
    <property type="evidence" value="ECO:0007669"/>
    <property type="project" value="TreeGrafter"/>
</dbReference>
<sequence length="453" mass="47824">MKRRGQWIQRRIVFFAFTAVAVGYAVVVLAMSGSLPQRNSYEVKAVMPEVANLSVGARVFAAGAHAGRIQSIERRGLGAIVTLRVDNGITPIPKDSVVALRQRTPVGESYVDLRVGTSPSTMASGSTLPMTQPDSYVDIDDVLDTLRGPTRERARDLIQGLGGAVGGRGQDLNDLIGGASDTLGNAAVFADIASRNQINVKSLVARLGSISAAVGERQAAIRQTASDGRTAMVAVARRDDSLRQLIGVLPSTLQQVRSTSGTLRTLSRTATPTVANLARAVADVRPAVTSLRRAAAEGRGVVKQLGAASGPLTGVLTRLRALTGPATKALPRVKSTLCQLNPMLRYVAPYANDVGSALNNMQSSTNSYDALGHLARVSLTTGENAISGLPPELSKAAAAVLYSGLLTKSYGLEVDPYPQPGQIGRNRLSDKRPQTEEDLANQGYKFTRVEADC</sequence>
<dbReference type="RefSeq" id="WP_354698540.1">
    <property type="nucleotide sequence ID" value="NZ_CP114014.1"/>
</dbReference>
<gene>
    <name evidence="4" type="ORF">DSM112329_04223</name>
</gene>
<feature type="transmembrane region" description="Helical" evidence="2">
    <location>
        <begin position="12"/>
        <end position="31"/>
    </location>
</feature>
<protein>
    <recommendedName>
        <fullName evidence="3">Mce/MlaD domain-containing protein</fullName>
    </recommendedName>
</protein>
<dbReference type="KEGG" id="parq:DSM112329_04223"/>
<dbReference type="PANTHER" id="PTHR33371">
    <property type="entry name" value="INTERMEMBRANE PHOSPHOLIPID TRANSPORT SYSTEM BINDING PROTEIN MLAD-RELATED"/>
    <property type="match status" value="1"/>
</dbReference>
<dbReference type="PANTHER" id="PTHR33371:SF16">
    <property type="entry name" value="MCE-FAMILY PROTEIN MCE3F"/>
    <property type="match status" value="1"/>
</dbReference>
<dbReference type="InterPro" id="IPR003399">
    <property type="entry name" value="Mce/MlaD"/>
</dbReference>
<evidence type="ECO:0000256" key="1">
    <source>
        <dbReference type="SAM" id="MobiDB-lite"/>
    </source>
</evidence>
<feature type="region of interest" description="Disordered" evidence="1">
    <location>
        <begin position="417"/>
        <end position="437"/>
    </location>
</feature>
<reference evidence="4" key="1">
    <citation type="submission" date="2022-12" db="EMBL/GenBank/DDBJ databases">
        <title>Paraconexibacter alkalitolerans sp. nov. and Baekduia alba sp. nov., isolated from soil and emended description of the genera Paraconexibacter (Chun et al., 2020) and Baekduia (An et al., 2020).</title>
        <authorList>
            <person name="Vieira S."/>
            <person name="Huber K.J."/>
            <person name="Geppert A."/>
            <person name="Wolf J."/>
            <person name="Neumann-Schaal M."/>
            <person name="Muesken M."/>
            <person name="Overmann J."/>
        </authorList>
    </citation>
    <scope>NUCLEOTIDE SEQUENCE</scope>
    <source>
        <strain evidence="4">AEG42_29</strain>
    </source>
</reference>
<dbReference type="EMBL" id="CP114014">
    <property type="protein sequence ID" value="XAY07342.1"/>
    <property type="molecule type" value="Genomic_DNA"/>
</dbReference>
<organism evidence="4">
    <name type="scientific">Paraconexibacter sp. AEG42_29</name>
    <dbReference type="NCBI Taxonomy" id="2997339"/>
    <lineage>
        <taxon>Bacteria</taxon>
        <taxon>Bacillati</taxon>
        <taxon>Actinomycetota</taxon>
        <taxon>Thermoleophilia</taxon>
        <taxon>Solirubrobacterales</taxon>
        <taxon>Paraconexibacteraceae</taxon>
        <taxon>Paraconexibacter</taxon>
    </lineage>
</organism>
<keyword evidence="2" id="KW-1133">Transmembrane helix</keyword>
<keyword evidence="2" id="KW-0812">Transmembrane</keyword>
<evidence type="ECO:0000259" key="3">
    <source>
        <dbReference type="Pfam" id="PF02470"/>
    </source>
</evidence>
<dbReference type="AlphaFoldDB" id="A0AAU7B128"/>
<dbReference type="GO" id="GO:0005543">
    <property type="term" value="F:phospholipid binding"/>
    <property type="evidence" value="ECO:0007669"/>
    <property type="project" value="TreeGrafter"/>
</dbReference>
<evidence type="ECO:0000256" key="2">
    <source>
        <dbReference type="SAM" id="Phobius"/>
    </source>
</evidence>
<dbReference type="Pfam" id="PF02470">
    <property type="entry name" value="MlaD"/>
    <property type="match status" value="1"/>
</dbReference>
<accession>A0AAU7B128</accession>
<proteinExistence type="predicted"/>
<dbReference type="InterPro" id="IPR052336">
    <property type="entry name" value="MlaD_Phospholipid_Transporter"/>
</dbReference>
<keyword evidence="2" id="KW-0472">Membrane</keyword>
<feature type="domain" description="Mce/MlaD" evidence="3">
    <location>
        <begin position="40"/>
        <end position="115"/>
    </location>
</feature>
<name>A0AAU7B128_9ACTN</name>